<keyword evidence="3" id="KW-1185">Reference proteome</keyword>
<protein>
    <submittedName>
        <fullName evidence="2">Uncharacterized protein</fullName>
    </submittedName>
</protein>
<name>A0A1V4SZN7_9GAMM</name>
<accession>A0A1V4SZN7</accession>
<evidence type="ECO:0000256" key="1">
    <source>
        <dbReference type="SAM" id="MobiDB-lite"/>
    </source>
</evidence>
<dbReference type="EMBL" id="MTSM01000403">
    <property type="protein sequence ID" value="OPX53812.1"/>
    <property type="molecule type" value="Genomic_DNA"/>
</dbReference>
<feature type="non-terminal residue" evidence="2">
    <location>
        <position position="70"/>
    </location>
</feature>
<reference evidence="2 3" key="1">
    <citation type="submission" date="2017-01" db="EMBL/GenBank/DDBJ databases">
        <title>Genome Sequencing of a Marine Spirillum, Oceanospirillum multiglobuliferum ATCC 33336, from Japan.</title>
        <authorList>
            <person name="Carney J.G."/>
            <person name="Trachtenberg A.M."/>
            <person name="Rheaume B.A."/>
            <person name="Linnane J.D."/>
            <person name="Pitts N.L."/>
            <person name="Mykles D.L."/>
            <person name="Maclea K.S."/>
        </authorList>
    </citation>
    <scope>NUCLEOTIDE SEQUENCE [LARGE SCALE GENOMIC DNA]</scope>
    <source>
        <strain evidence="2 3">ATCC 33336</strain>
    </source>
</reference>
<organism evidence="2 3">
    <name type="scientific">Oceanospirillum multiglobuliferum</name>
    <dbReference type="NCBI Taxonomy" id="64969"/>
    <lineage>
        <taxon>Bacteria</taxon>
        <taxon>Pseudomonadati</taxon>
        <taxon>Pseudomonadota</taxon>
        <taxon>Gammaproteobacteria</taxon>
        <taxon>Oceanospirillales</taxon>
        <taxon>Oceanospirillaceae</taxon>
        <taxon>Oceanospirillum</taxon>
    </lineage>
</organism>
<comment type="caution">
    <text evidence="2">The sequence shown here is derived from an EMBL/GenBank/DDBJ whole genome shotgun (WGS) entry which is preliminary data.</text>
</comment>
<sequence length="70" mass="7538">MTNLRLHSEATDLRQRPTGHVAPRRPIRMKGFAAAFSVFALYLAWHAPNDGEGGTADEMPMSAAQAQGAS</sequence>
<gene>
    <name evidence="2" type="ORF">BTE48_17540</name>
</gene>
<dbReference type="Proteomes" id="UP000191418">
    <property type="component" value="Unassembled WGS sequence"/>
</dbReference>
<feature type="region of interest" description="Disordered" evidence="1">
    <location>
        <begin position="1"/>
        <end position="24"/>
    </location>
</feature>
<dbReference type="AlphaFoldDB" id="A0A1V4SZN7"/>
<evidence type="ECO:0000313" key="3">
    <source>
        <dbReference type="Proteomes" id="UP000191418"/>
    </source>
</evidence>
<dbReference type="RefSeq" id="WP_211278212.1">
    <property type="nucleotide sequence ID" value="NZ_MTSM01000403.1"/>
</dbReference>
<evidence type="ECO:0000313" key="2">
    <source>
        <dbReference type="EMBL" id="OPX53812.1"/>
    </source>
</evidence>
<proteinExistence type="predicted"/>
<feature type="compositionally biased region" description="Basic and acidic residues" evidence="1">
    <location>
        <begin position="1"/>
        <end position="15"/>
    </location>
</feature>